<keyword evidence="4" id="KW-1133">Transmembrane helix</keyword>
<keyword evidence="4" id="KW-0472">Membrane</keyword>
<feature type="transmembrane region" description="Helical" evidence="4">
    <location>
        <begin position="6"/>
        <end position="25"/>
    </location>
</feature>
<keyword evidence="2" id="KW-0548">Nucleotidyltransferase</keyword>
<keyword evidence="1" id="KW-0808">Transferase</keyword>
<protein>
    <recommendedName>
        <fullName evidence="5">Cytidyltransferase-like domain-containing protein</fullName>
    </recommendedName>
</protein>
<dbReference type="PANTHER" id="PTHR43793">
    <property type="entry name" value="FAD SYNTHASE"/>
    <property type="match status" value="1"/>
</dbReference>
<comment type="caution">
    <text evidence="6">The sequence shown here is derived from an EMBL/GenBank/DDBJ whole genome shotgun (WGS) entry which is preliminary data.</text>
</comment>
<dbReference type="InterPro" id="IPR043130">
    <property type="entry name" value="CDP-OH_PTrfase_TM_dom"/>
</dbReference>
<evidence type="ECO:0000313" key="6">
    <source>
        <dbReference type="EMBL" id="CAL1537775.1"/>
    </source>
</evidence>
<evidence type="ECO:0000256" key="4">
    <source>
        <dbReference type="SAM" id="Phobius"/>
    </source>
</evidence>
<evidence type="ECO:0000259" key="5">
    <source>
        <dbReference type="Pfam" id="PF01467"/>
    </source>
</evidence>
<keyword evidence="7" id="KW-1185">Reference proteome</keyword>
<dbReference type="GO" id="GO:0008654">
    <property type="term" value="P:phospholipid biosynthetic process"/>
    <property type="evidence" value="ECO:0007669"/>
    <property type="project" value="InterPro"/>
</dbReference>
<dbReference type="Gene3D" id="3.40.50.620">
    <property type="entry name" value="HUPs"/>
    <property type="match status" value="1"/>
</dbReference>
<dbReference type="SUPFAM" id="SSF52374">
    <property type="entry name" value="Nucleotidylyl transferase"/>
    <property type="match status" value="1"/>
</dbReference>
<dbReference type="GO" id="GO:0016780">
    <property type="term" value="F:phosphotransferase activity, for other substituted phosphate groups"/>
    <property type="evidence" value="ECO:0007669"/>
    <property type="project" value="InterPro"/>
</dbReference>
<dbReference type="PANTHER" id="PTHR43793:SF1">
    <property type="entry name" value="FAD SYNTHASE"/>
    <property type="match status" value="1"/>
</dbReference>
<feature type="transmembrane region" description="Helical" evidence="4">
    <location>
        <begin position="164"/>
        <end position="186"/>
    </location>
</feature>
<feature type="region of interest" description="Disordered" evidence="3">
    <location>
        <begin position="282"/>
        <end position="325"/>
    </location>
</feature>
<dbReference type="InterPro" id="IPR004821">
    <property type="entry name" value="Cyt_trans-like"/>
</dbReference>
<gene>
    <name evidence="6" type="ORF">GSLYS_00011677001</name>
</gene>
<sequence length="504" mass="56835">MLKQPVMTGLLTVFLSPIVIPLRLIEAVMFILVRWYDAYLYSPLQTVLWPVVEKVPRSISVDGRTVNVFTANIVSWSRTALVVPIAFTLKYHCYWAGFWCVILHDFLDHLDGIVAKVHKQKYGQVDDPIVGGFMDAFCDKIVNVLSLWTILMVTDFSAMSWAHIAIYISACAIIIAYEFTLGIVRVQDFFRAYYFREFNKVEDTCTKMSTAAVMEGKLKEKLESIGIASLCLAQSNDDIVTSVSGLVGVACLFLSVRLAHSSLASKLTARAPLLRSQSRAWDDEDELKSEKGGENTQEKSRSDAETQTNLPETTDSDDDTCGDKPTAPEVCPSLHRCYSLPGTELLTGMTLDARAERVYTVGCFDLFHHGHVRLLKEMRSFGKKVIVGVHDSRSIYQLKKRVPIDSTTTRMRNVKEYADEVFCVAGTDPSPFIDYIFDRSNDRNSAIYVRGDDMPQFPARHVCENLMTVKFLPYTEGVSSTKLRKDLINFNHSFRDAHGDIMPY</sequence>
<dbReference type="GO" id="GO:0016779">
    <property type="term" value="F:nucleotidyltransferase activity"/>
    <property type="evidence" value="ECO:0007669"/>
    <property type="project" value="UniProtKB-KW"/>
</dbReference>
<dbReference type="AlphaFoldDB" id="A0AAV2HVQ0"/>
<keyword evidence="4" id="KW-0812">Transmembrane</keyword>
<dbReference type="Pfam" id="PF01066">
    <property type="entry name" value="CDP-OH_P_transf"/>
    <property type="match status" value="1"/>
</dbReference>
<feature type="domain" description="Cytidyltransferase-like" evidence="5">
    <location>
        <begin position="359"/>
        <end position="485"/>
    </location>
</feature>
<evidence type="ECO:0000313" key="7">
    <source>
        <dbReference type="Proteomes" id="UP001497497"/>
    </source>
</evidence>
<dbReference type="Gene3D" id="1.20.120.1760">
    <property type="match status" value="1"/>
</dbReference>
<proteinExistence type="predicted"/>
<dbReference type="NCBIfam" id="TIGR00125">
    <property type="entry name" value="cyt_tran_rel"/>
    <property type="match status" value="1"/>
</dbReference>
<dbReference type="EMBL" id="CAXITT010000274">
    <property type="protein sequence ID" value="CAL1537775.1"/>
    <property type="molecule type" value="Genomic_DNA"/>
</dbReference>
<dbReference type="InterPro" id="IPR014729">
    <property type="entry name" value="Rossmann-like_a/b/a_fold"/>
</dbReference>
<reference evidence="6 7" key="1">
    <citation type="submission" date="2024-04" db="EMBL/GenBank/DDBJ databases">
        <authorList>
            <consortium name="Genoscope - CEA"/>
            <person name="William W."/>
        </authorList>
    </citation>
    <scope>NUCLEOTIDE SEQUENCE [LARGE SCALE GENOMIC DNA]</scope>
</reference>
<dbReference type="Proteomes" id="UP001497497">
    <property type="component" value="Unassembled WGS sequence"/>
</dbReference>
<dbReference type="GO" id="GO:0016020">
    <property type="term" value="C:membrane"/>
    <property type="evidence" value="ECO:0007669"/>
    <property type="project" value="InterPro"/>
</dbReference>
<dbReference type="InterPro" id="IPR000462">
    <property type="entry name" value="CDP-OH_P_trans"/>
</dbReference>
<evidence type="ECO:0000256" key="2">
    <source>
        <dbReference type="ARBA" id="ARBA00022695"/>
    </source>
</evidence>
<accession>A0AAV2HVQ0</accession>
<dbReference type="InterPro" id="IPR050385">
    <property type="entry name" value="Archaeal_FAD_synthase"/>
</dbReference>
<dbReference type="Pfam" id="PF01467">
    <property type="entry name" value="CTP_transf_like"/>
    <property type="match status" value="1"/>
</dbReference>
<name>A0AAV2HVQ0_LYMST</name>
<feature type="compositionally biased region" description="Basic and acidic residues" evidence="3">
    <location>
        <begin position="288"/>
        <end position="304"/>
    </location>
</feature>
<evidence type="ECO:0000256" key="3">
    <source>
        <dbReference type="SAM" id="MobiDB-lite"/>
    </source>
</evidence>
<organism evidence="6 7">
    <name type="scientific">Lymnaea stagnalis</name>
    <name type="common">Great pond snail</name>
    <name type="synonym">Helix stagnalis</name>
    <dbReference type="NCBI Taxonomy" id="6523"/>
    <lineage>
        <taxon>Eukaryota</taxon>
        <taxon>Metazoa</taxon>
        <taxon>Spiralia</taxon>
        <taxon>Lophotrochozoa</taxon>
        <taxon>Mollusca</taxon>
        <taxon>Gastropoda</taxon>
        <taxon>Heterobranchia</taxon>
        <taxon>Euthyneura</taxon>
        <taxon>Panpulmonata</taxon>
        <taxon>Hygrophila</taxon>
        <taxon>Lymnaeoidea</taxon>
        <taxon>Lymnaeidae</taxon>
        <taxon>Lymnaea</taxon>
    </lineage>
</organism>
<evidence type="ECO:0000256" key="1">
    <source>
        <dbReference type="ARBA" id="ARBA00022679"/>
    </source>
</evidence>